<dbReference type="InterPro" id="IPR051124">
    <property type="entry name" value="Phosphate_Transport_Permease"/>
</dbReference>
<dbReference type="Gene3D" id="1.10.3720.10">
    <property type="entry name" value="MetI-like"/>
    <property type="match status" value="1"/>
</dbReference>
<feature type="transmembrane region" description="Helical" evidence="9">
    <location>
        <begin position="126"/>
        <end position="150"/>
    </location>
</feature>
<evidence type="ECO:0000256" key="1">
    <source>
        <dbReference type="ARBA" id="ARBA00004651"/>
    </source>
</evidence>
<evidence type="ECO:0000313" key="12">
    <source>
        <dbReference type="EMBL" id="GGN14563.1"/>
    </source>
</evidence>
<feature type="transmembrane region" description="Helical" evidence="9">
    <location>
        <begin position="45"/>
        <end position="62"/>
    </location>
</feature>
<feature type="transmembrane region" description="Helical" evidence="9">
    <location>
        <begin position="20"/>
        <end position="40"/>
    </location>
</feature>
<feature type="transmembrane region" description="Helical" evidence="9">
    <location>
        <begin position="170"/>
        <end position="189"/>
    </location>
</feature>
<dbReference type="GO" id="GO:0006817">
    <property type="term" value="P:phosphate ion transport"/>
    <property type="evidence" value="ECO:0007669"/>
    <property type="project" value="UniProtKB-KW"/>
</dbReference>
<proteinExistence type="inferred from homology"/>
<comment type="function">
    <text evidence="10">Part of the binding-protein-dependent transport system for phosphate; probably responsible for the translocation of the substrate across the membrane.</text>
</comment>
<keyword evidence="4 10" id="KW-1003">Cell membrane</keyword>
<dbReference type="Proteomes" id="UP000608850">
    <property type="component" value="Unassembled WGS sequence"/>
</dbReference>
<keyword evidence="6 9" id="KW-0812">Transmembrane</keyword>
<reference evidence="12 13" key="1">
    <citation type="journal article" date="2019" name="Int. J. Syst. Evol. Microbiol.">
        <title>The Global Catalogue of Microorganisms (GCM) 10K type strain sequencing project: providing services to taxonomists for standard genome sequencing and annotation.</title>
        <authorList>
            <consortium name="The Broad Institute Genomics Platform"/>
            <consortium name="The Broad Institute Genome Sequencing Center for Infectious Disease"/>
            <person name="Wu L."/>
            <person name="Ma J."/>
        </authorList>
    </citation>
    <scope>NUCLEOTIDE SEQUENCE [LARGE SCALE GENOMIC DNA]</scope>
    <source>
        <strain evidence="12 13">JCM 16331</strain>
    </source>
</reference>
<sequence length="354" mass="36679">MSGASTTQAVSRSVAELDWSARIAGLVGALSLLAAFAAFIVRPGAVVFPAAVFAAVALYGWFTYQAETARSLTFLATASTLVILGVITVYLFVQAVPIARRMGASLLTSSTWDVHANRYGLATMMWGTLITTIIATLVSAPLGVAGAVFISEIAPKSVREAVKPAIELLAGIPSIVYGFIGFVVLNSYMMDLFRLPTTGSLFIVGLVIGVMALPTVISVSEDALNAVPNAMKDGSVALGSTDWQTTKSVSIPAAISGISAAVILGVGRALGETMAATVILANVTTLPEPLYDVFGNTITLTSAIASQYGVAAGRPMQLSALFAAGVVLFIVVLALSIVSQTIERRMQQTLGGEQ</sequence>
<dbReference type="InterPro" id="IPR000515">
    <property type="entry name" value="MetI-like"/>
</dbReference>
<evidence type="ECO:0000256" key="7">
    <source>
        <dbReference type="ARBA" id="ARBA00022989"/>
    </source>
</evidence>
<keyword evidence="8 9" id="KW-0472">Membrane</keyword>
<evidence type="ECO:0000259" key="11">
    <source>
        <dbReference type="PROSITE" id="PS50928"/>
    </source>
</evidence>
<evidence type="ECO:0000256" key="3">
    <source>
        <dbReference type="ARBA" id="ARBA00022448"/>
    </source>
</evidence>
<dbReference type="CDD" id="cd06261">
    <property type="entry name" value="TM_PBP2"/>
    <property type="match status" value="1"/>
</dbReference>
<dbReference type="AlphaFoldDB" id="A0A830GA96"/>
<keyword evidence="13" id="KW-1185">Reference proteome</keyword>
<dbReference type="NCBIfam" id="TIGR02138">
    <property type="entry name" value="phosphate_pstC"/>
    <property type="match status" value="1"/>
</dbReference>
<name>A0A830GA96_9EURY</name>
<comment type="caution">
    <text evidence="12">The sequence shown here is derived from an EMBL/GenBank/DDBJ whole genome shotgun (WGS) entry which is preliminary data.</text>
</comment>
<feature type="transmembrane region" description="Helical" evidence="9">
    <location>
        <begin position="201"/>
        <end position="219"/>
    </location>
</feature>
<dbReference type="GO" id="GO:0005886">
    <property type="term" value="C:plasma membrane"/>
    <property type="evidence" value="ECO:0007669"/>
    <property type="project" value="UniProtKB-SubCell"/>
</dbReference>
<keyword evidence="3 9" id="KW-0813">Transport</keyword>
<dbReference type="GO" id="GO:0005315">
    <property type="term" value="F:phosphate transmembrane transporter activity"/>
    <property type="evidence" value="ECO:0007669"/>
    <property type="project" value="InterPro"/>
</dbReference>
<keyword evidence="5 10" id="KW-0592">Phosphate transport</keyword>
<dbReference type="PROSITE" id="PS50928">
    <property type="entry name" value="ABC_TM1"/>
    <property type="match status" value="1"/>
</dbReference>
<dbReference type="PANTHER" id="PTHR30425:SF1">
    <property type="entry name" value="PHOSPHATE TRANSPORT SYSTEM PERMEASE PROTEIN PSTC"/>
    <property type="match status" value="1"/>
</dbReference>
<accession>A0A830GA96</accession>
<evidence type="ECO:0000256" key="4">
    <source>
        <dbReference type="ARBA" id="ARBA00022475"/>
    </source>
</evidence>
<feature type="transmembrane region" description="Helical" evidence="9">
    <location>
        <begin position="74"/>
        <end position="93"/>
    </location>
</feature>
<evidence type="ECO:0000256" key="10">
    <source>
        <dbReference type="RuleBase" id="RU363054"/>
    </source>
</evidence>
<evidence type="ECO:0000256" key="5">
    <source>
        <dbReference type="ARBA" id="ARBA00022592"/>
    </source>
</evidence>
<dbReference type="SUPFAM" id="SSF161098">
    <property type="entry name" value="MetI-like"/>
    <property type="match status" value="1"/>
</dbReference>
<organism evidence="12 13">
    <name type="scientific">Halarchaeum nitratireducens</name>
    <dbReference type="NCBI Taxonomy" id="489913"/>
    <lineage>
        <taxon>Archaea</taxon>
        <taxon>Methanobacteriati</taxon>
        <taxon>Methanobacteriota</taxon>
        <taxon>Stenosarchaea group</taxon>
        <taxon>Halobacteria</taxon>
        <taxon>Halobacteriales</taxon>
        <taxon>Halobacteriaceae</taxon>
    </lineage>
</organism>
<feature type="domain" description="ABC transmembrane type-1" evidence="11">
    <location>
        <begin position="125"/>
        <end position="339"/>
    </location>
</feature>
<dbReference type="InterPro" id="IPR035906">
    <property type="entry name" value="MetI-like_sf"/>
</dbReference>
<dbReference type="OrthoDB" id="301029at2157"/>
<feature type="transmembrane region" description="Helical" evidence="9">
    <location>
        <begin position="318"/>
        <end position="338"/>
    </location>
</feature>
<evidence type="ECO:0000256" key="8">
    <source>
        <dbReference type="ARBA" id="ARBA00023136"/>
    </source>
</evidence>
<dbReference type="InterPro" id="IPR011864">
    <property type="entry name" value="Phosphate_PstC"/>
</dbReference>
<evidence type="ECO:0000256" key="2">
    <source>
        <dbReference type="ARBA" id="ARBA00007069"/>
    </source>
</evidence>
<comment type="subcellular location">
    <subcellularLocation>
        <location evidence="1 9">Cell membrane</location>
        <topology evidence="1 9">Multi-pass membrane protein</topology>
    </subcellularLocation>
</comment>
<evidence type="ECO:0000256" key="6">
    <source>
        <dbReference type="ARBA" id="ARBA00022692"/>
    </source>
</evidence>
<evidence type="ECO:0000313" key="13">
    <source>
        <dbReference type="Proteomes" id="UP000608850"/>
    </source>
</evidence>
<dbReference type="Pfam" id="PF00528">
    <property type="entry name" value="BPD_transp_1"/>
    <property type="match status" value="1"/>
</dbReference>
<dbReference type="RefSeq" id="WP_188877899.1">
    <property type="nucleotide sequence ID" value="NZ_BMOQ01000003.1"/>
</dbReference>
<dbReference type="EMBL" id="BMOQ01000003">
    <property type="protein sequence ID" value="GGN14563.1"/>
    <property type="molecule type" value="Genomic_DNA"/>
</dbReference>
<keyword evidence="7 9" id="KW-1133">Transmembrane helix</keyword>
<protein>
    <recommendedName>
        <fullName evidence="10">Phosphate transport system permease protein</fullName>
    </recommendedName>
</protein>
<comment type="similarity">
    <text evidence="2 10">Belongs to the binding-protein-dependent transport system permease family. CysTW subfamily.</text>
</comment>
<dbReference type="PANTHER" id="PTHR30425">
    <property type="entry name" value="PHOSPHATE TRANSPORT SYSTEM PERMEASE PROTEIN PST"/>
    <property type="match status" value="1"/>
</dbReference>
<evidence type="ECO:0000256" key="9">
    <source>
        <dbReference type="RuleBase" id="RU363032"/>
    </source>
</evidence>
<gene>
    <name evidence="12" type="ORF">GCM10009021_13570</name>
</gene>